<dbReference type="NCBIfam" id="TIGR00276">
    <property type="entry name" value="tRNA epoxyqueuosine(34) reductase QueG"/>
    <property type="match status" value="1"/>
</dbReference>
<feature type="binding site" evidence="9">
    <location>
        <position position="241"/>
    </location>
    <ligand>
        <name>[4Fe-4S] cluster</name>
        <dbReference type="ChEBI" id="CHEBI:49883"/>
        <label>2</label>
    </ligand>
</feature>
<evidence type="ECO:0000256" key="3">
    <source>
        <dbReference type="ARBA" id="ARBA00022694"/>
    </source>
</evidence>
<feature type="binding site" evidence="9">
    <location>
        <position position="238"/>
    </location>
    <ligand>
        <name>[4Fe-4S] cluster</name>
        <dbReference type="ChEBI" id="CHEBI:49883"/>
        <label>2</label>
    </ligand>
</feature>
<keyword evidence="1 9" id="KW-0004">4Fe-4S</keyword>
<comment type="caution">
    <text evidence="9">Lacks conserved residue(s) required for the propagation of feature annotation.</text>
</comment>
<dbReference type="EC" id="1.17.99.6" evidence="9"/>
<protein>
    <recommendedName>
        <fullName evidence="9">Epoxyqueuosine reductase</fullName>
        <ecNumber evidence="9">1.17.99.6</ecNumber>
    </recommendedName>
    <alternativeName>
        <fullName evidence="9">Queuosine biosynthesis protein QueG</fullName>
    </alternativeName>
</protein>
<comment type="function">
    <text evidence="9">Catalyzes the conversion of epoxyqueuosine (oQ) to queuosine (Q), which is a hypermodified base found in the wobble positions of tRNA(Asp), tRNA(Asn), tRNA(His) and tRNA(Tyr).</text>
</comment>
<feature type="binding site" evidence="9">
    <location>
        <position position="188"/>
    </location>
    <ligand>
        <name>[4Fe-4S] cluster</name>
        <dbReference type="ChEBI" id="CHEBI:49883"/>
        <label>1</label>
    </ligand>
</feature>
<evidence type="ECO:0000256" key="8">
    <source>
        <dbReference type="ARBA" id="ARBA00023014"/>
    </source>
</evidence>
<gene>
    <name evidence="9 11" type="primary">queG</name>
    <name evidence="11" type="ORF">ACFQ21_12990</name>
</gene>
<dbReference type="PROSITE" id="PS51379">
    <property type="entry name" value="4FE4S_FER_2"/>
    <property type="match status" value="1"/>
</dbReference>
<dbReference type="GO" id="GO:0052693">
    <property type="term" value="F:epoxyqueuosine reductase activity"/>
    <property type="evidence" value="ECO:0007669"/>
    <property type="project" value="UniProtKB-EC"/>
</dbReference>
<organism evidence="11 12">
    <name type="scientific">Ohtaekwangia kribbensis</name>
    <dbReference type="NCBI Taxonomy" id="688913"/>
    <lineage>
        <taxon>Bacteria</taxon>
        <taxon>Pseudomonadati</taxon>
        <taxon>Bacteroidota</taxon>
        <taxon>Cytophagia</taxon>
        <taxon>Cytophagales</taxon>
        <taxon>Fulvivirgaceae</taxon>
        <taxon>Ohtaekwangia</taxon>
    </lineage>
</organism>
<evidence type="ECO:0000256" key="9">
    <source>
        <dbReference type="HAMAP-Rule" id="MF_00916"/>
    </source>
</evidence>
<name>A0ABW3K510_9BACT</name>
<reference evidence="12" key="1">
    <citation type="journal article" date="2019" name="Int. J. Syst. Evol. Microbiol.">
        <title>The Global Catalogue of Microorganisms (GCM) 10K type strain sequencing project: providing services to taxonomists for standard genome sequencing and annotation.</title>
        <authorList>
            <consortium name="The Broad Institute Genomics Platform"/>
            <consortium name="The Broad Institute Genome Sequencing Center for Infectious Disease"/>
            <person name="Wu L."/>
            <person name="Ma J."/>
        </authorList>
    </citation>
    <scope>NUCLEOTIDE SEQUENCE [LARGE SCALE GENOMIC DNA]</scope>
    <source>
        <strain evidence="12">CCUG 58938</strain>
    </source>
</reference>
<evidence type="ECO:0000259" key="10">
    <source>
        <dbReference type="PROSITE" id="PS51379"/>
    </source>
</evidence>
<dbReference type="InterPro" id="IPR017900">
    <property type="entry name" value="4Fe4S_Fe_S_CS"/>
</dbReference>
<dbReference type="InterPro" id="IPR013542">
    <property type="entry name" value="QueG_DUF1730"/>
</dbReference>
<evidence type="ECO:0000256" key="6">
    <source>
        <dbReference type="ARBA" id="ARBA00023002"/>
    </source>
</evidence>
<keyword evidence="12" id="KW-1185">Reference proteome</keyword>
<comment type="subcellular location">
    <subcellularLocation>
        <location evidence="9">Cytoplasm</location>
    </subcellularLocation>
</comment>
<keyword evidence="9" id="KW-0846">Cobalamin</keyword>
<feature type="binding site" evidence="9">
    <location>
        <position position="191"/>
    </location>
    <ligand>
        <name>[4Fe-4S] cluster</name>
        <dbReference type="ChEBI" id="CHEBI:49883"/>
        <label>1</label>
    </ligand>
</feature>
<evidence type="ECO:0000256" key="5">
    <source>
        <dbReference type="ARBA" id="ARBA00022785"/>
    </source>
</evidence>
<feature type="binding site" evidence="9">
    <location>
        <position position="195"/>
    </location>
    <ligand>
        <name>[4Fe-4S] cluster</name>
        <dbReference type="ChEBI" id="CHEBI:49883"/>
        <label>2</label>
    </ligand>
</feature>
<feature type="binding site" evidence="9">
    <location>
        <position position="245"/>
    </location>
    <ligand>
        <name>[4Fe-4S] cluster</name>
        <dbReference type="ChEBI" id="CHEBI:49883"/>
        <label>1</label>
    </ligand>
</feature>
<keyword evidence="4 9" id="KW-0479">Metal-binding</keyword>
<dbReference type="EMBL" id="JBHTKA010000003">
    <property type="protein sequence ID" value="MFD1000231.1"/>
    <property type="molecule type" value="Genomic_DNA"/>
</dbReference>
<dbReference type="PROSITE" id="PS00198">
    <property type="entry name" value="4FE4S_FER_1"/>
    <property type="match status" value="1"/>
</dbReference>
<sequence length="308" mass="35283">MQPAKYTHLIKQVAAELGFSFCGISKAEFLKEEAPQLEAWLKRGYQGKMSYLENHFDKRLDPTLLVQGAKSVVSLIYNYFPEKDLAVEGNLKVAKYAYGEDYHFVVKDKLKIFLERLQAEAGEINGRAFVDSAPVMERAWAKRSGLGWIGKNSLLLNKQMGSFFFLAELIIDLKLEYDDPVKDYCGTCTACMDACPTDAIAQPYVVDGSRCISYFTIELKEEIPADVKGKFENWVFGCDICQDVCPWNSFSKPHRESRFEAHTDLEKMSTQDWKEITDEVFQKLFRHSAVKRTKLEGLKRNIRFITGE</sequence>
<dbReference type="RefSeq" id="WP_377579629.1">
    <property type="nucleotide sequence ID" value="NZ_JBHTKA010000003.1"/>
</dbReference>
<evidence type="ECO:0000313" key="11">
    <source>
        <dbReference type="EMBL" id="MFD1000231.1"/>
    </source>
</evidence>
<dbReference type="InterPro" id="IPR004453">
    <property type="entry name" value="QueG"/>
</dbReference>
<evidence type="ECO:0000256" key="2">
    <source>
        <dbReference type="ARBA" id="ARBA00022490"/>
    </source>
</evidence>
<dbReference type="Pfam" id="PF13484">
    <property type="entry name" value="Fer4_16"/>
    <property type="match status" value="1"/>
</dbReference>
<dbReference type="Proteomes" id="UP001597112">
    <property type="component" value="Unassembled WGS sequence"/>
</dbReference>
<comment type="similarity">
    <text evidence="9">Belongs to the QueG family.</text>
</comment>
<feature type="binding site" evidence="9">
    <location>
        <position position="155"/>
    </location>
    <ligand>
        <name>cob(II)alamin</name>
        <dbReference type="ChEBI" id="CHEBI:16304"/>
    </ligand>
</feature>
<feature type="binding site" evidence="9">
    <location>
        <begin position="238"/>
        <end position="239"/>
    </location>
    <ligand>
        <name>cob(II)alamin</name>
        <dbReference type="ChEBI" id="CHEBI:16304"/>
    </ligand>
</feature>
<feature type="domain" description="4Fe-4S ferredoxin-type" evidence="10">
    <location>
        <begin position="173"/>
        <end position="205"/>
    </location>
</feature>
<keyword evidence="5 9" id="KW-0671">Queuosine biosynthesis</keyword>
<feature type="binding site" evidence="9">
    <location>
        <position position="152"/>
    </location>
    <ligand>
        <name>cob(II)alamin</name>
        <dbReference type="ChEBI" id="CHEBI:16304"/>
    </ligand>
</feature>
<evidence type="ECO:0000313" key="12">
    <source>
        <dbReference type="Proteomes" id="UP001597112"/>
    </source>
</evidence>
<feature type="binding site" evidence="9">
    <location>
        <position position="166"/>
    </location>
    <ligand>
        <name>cob(II)alamin</name>
        <dbReference type="ChEBI" id="CHEBI:16304"/>
    </ligand>
</feature>
<evidence type="ECO:0000256" key="4">
    <source>
        <dbReference type="ARBA" id="ARBA00022723"/>
    </source>
</evidence>
<evidence type="ECO:0000256" key="7">
    <source>
        <dbReference type="ARBA" id="ARBA00023004"/>
    </source>
</evidence>
<feature type="active site" description="Proton donor" evidence="9">
    <location>
        <position position="131"/>
    </location>
</feature>
<comment type="pathway">
    <text evidence="9">tRNA modification; tRNA-queuosine biosynthesis.</text>
</comment>
<dbReference type="InterPro" id="IPR017896">
    <property type="entry name" value="4Fe4S_Fe-S-bd"/>
</dbReference>
<evidence type="ECO:0000256" key="1">
    <source>
        <dbReference type="ARBA" id="ARBA00022485"/>
    </source>
</evidence>
<keyword evidence="8 9" id="KW-0411">Iron-sulfur</keyword>
<keyword evidence="2 9" id="KW-0963">Cytoplasm</keyword>
<comment type="caution">
    <text evidence="11">The sequence shown here is derived from an EMBL/GenBank/DDBJ whole genome shotgun (WGS) entry which is preliminary data.</text>
</comment>
<dbReference type="Gene3D" id="3.30.70.20">
    <property type="match status" value="1"/>
</dbReference>
<keyword evidence="3 9" id="KW-0819">tRNA processing</keyword>
<keyword evidence="9" id="KW-0170">Cobalt</keyword>
<dbReference type="PANTHER" id="PTHR30002">
    <property type="entry name" value="EPOXYQUEUOSINE REDUCTASE"/>
    <property type="match status" value="1"/>
</dbReference>
<feature type="binding site" evidence="9">
    <location>
        <position position="213"/>
    </location>
    <ligand>
        <name>cob(II)alamin</name>
        <dbReference type="ChEBI" id="CHEBI:16304"/>
    </ligand>
</feature>
<feature type="binding site" evidence="9">
    <location>
        <position position="211"/>
    </location>
    <ligand>
        <name>[4Fe-4S] cluster</name>
        <dbReference type="ChEBI" id="CHEBI:49883"/>
        <label>2</label>
    </ligand>
</feature>
<keyword evidence="6 9" id="KW-0560">Oxidoreductase</keyword>
<feature type="binding site" evidence="9">
    <location>
        <position position="185"/>
    </location>
    <ligand>
        <name>[4Fe-4S] cluster</name>
        <dbReference type="ChEBI" id="CHEBI:49883"/>
        <label>1</label>
    </ligand>
</feature>
<proteinExistence type="inferred from homology"/>
<accession>A0ABW3K510</accession>
<feature type="binding site" evidence="9">
    <location>
        <position position="220"/>
    </location>
    <ligand>
        <name>tRNA</name>
        <dbReference type="ChEBI" id="CHEBI:17843"/>
    </ligand>
</feature>
<feature type="binding site" evidence="9">
    <location>
        <position position="131"/>
    </location>
    <ligand>
        <name>cob(II)alamin</name>
        <dbReference type="ChEBI" id="CHEBI:16304"/>
    </ligand>
</feature>
<comment type="catalytic activity">
    <reaction evidence="9">
        <text>epoxyqueuosine(34) in tRNA + AH2 = queuosine(34) in tRNA + A + H2O</text>
        <dbReference type="Rhea" id="RHEA:32159"/>
        <dbReference type="Rhea" id="RHEA-COMP:18571"/>
        <dbReference type="Rhea" id="RHEA-COMP:18582"/>
        <dbReference type="ChEBI" id="CHEBI:13193"/>
        <dbReference type="ChEBI" id="CHEBI:15377"/>
        <dbReference type="ChEBI" id="CHEBI:17499"/>
        <dbReference type="ChEBI" id="CHEBI:194431"/>
        <dbReference type="ChEBI" id="CHEBI:194443"/>
        <dbReference type="EC" id="1.17.99.6"/>
    </reaction>
</comment>
<keyword evidence="7 9" id="KW-0408">Iron</keyword>
<dbReference type="SUPFAM" id="SSF46548">
    <property type="entry name" value="alpha-helical ferredoxin"/>
    <property type="match status" value="1"/>
</dbReference>
<feature type="binding site" evidence="9">
    <location>
        <position position="59"/>
    </location>
    <ligand>
        <name>cob(II)alamin</name>
        <dbReference type="ChEBI" id="CHEBI:16304"/>
    </ligand>
</feature>
<dbReference type="Pfam" id="PF08331">
    <property type="entry name" value="QueG_DUF1730"/>
    <property type="match status" value="1"/>
</dbReference>
<dbReference type="HAMAP" id="MF_00916">
    <property type="entry name" value="QueG"/>
    <property type="match status" value="1"/>
</dbReference>
<dbReference type="PANTHER" id="PTHR30002:SF4">
    <property type="entry name" value="EPOXYQUEUOSINE REDUCTASE"/>
    <property type="match status" value="1"/>
</dbReference>
<comment type="cofactor">
    <cofactor evidence="9">
        <name>cob(II)alamin</name>
        <dbReference type="ChEBI" id="CHEBI:16304"/>
    </cofactor>
</comment>
<comment type="cofactor">
    <cofactor evidence="9">
        <name>[4Fe-4S] cluster</name>
        <dbReference type="ChEBI" id="CHEBI:49883"/>
    </cofactor>
    <text evidence="9">Binds 2 [4Fe-4S] clusters per monomer.</text>
</comment>
<comment type="subunit">
    <text evidence="9">Monomer.</text>
</comment>